<dbReference type="AlphaFoldDB" id="A0A8E5N8M8"/>
<dbReference type="InterPro" id="IPR036423">
    <property type="entry name" value="SOD-like_Cu/Zn_dom_sf"/>
</dbReference>
<feature type="domain" description="Superoxide dismutase copper/zinc binding" evidence="3">
    <location>
        <begin position="78"/>
        <end position="222"/>
    </location>
</feature>
<reference evidence="4" key="1">
    <citation type="journal article" date="2021" name="Front. Microbiol.">
        <title>Genome-wide identification and bioinformatics characterization of superoxide dismutases in the desiccation-tolerant cyanobacterium Chroococcidiopsis sp. CCMEE 029.</title>
        <authorList>
            <person name="Napoli A."/>
            <person name="Iacovelli F."/>
            <person name="Fagliarone C."/>
            <person name="Pascarella G."/>
            <person name="Falconi M."/>
            <person name="Billi D."/>
        </authorList>
    </citation>
    <scope>NUCLEOTIDE SEQUENCE</scope>
    <source>
        <strain evidence="4">CCMEE 029</strain>
    </source>
</reference>
<dbReference type="GO" id="GO:0006801">
    <property type="term" value="P:superoxide metabolic process"/>
    <property type="evidence" value="ECO:0007669"/>
    <property type="project" value="InterPro"/>
</dbReference>
<evidence type="ECO:0000313" key="4">
    <source>
        <dbReference type="EMBL" id="QUX80119.1"/>
    </source>
</evidence>
<dbReference type="PANTHER" id="PTHR10003">
    <property type="entry name" value="SUPEROXIDE DISMUTASE CU-ZN -RELATED"/>
    <property type="match status" value="1"/>
</dbReference>
<dbReference type="InterPro" id="IPR001424">
    <property type="entry name" value="SOD_Cu_Zn_dom"/>
</dbReference>
<keyword evidence="2" id="KW-1133">Transmembrane helix</keyword>
<evidence type="ECO:0000259" key="3">
    <source>
        <dbReference type="Pfam" id="PF00080"/>
    </source>
</evidence>
<evidence type="ECO:0000256" key="1">
    <source>
        <dbReference type="ARBA" id="ARBA00010457"/>
    </source>
</evidence>
<sequence>MELLSSLVEDIPLIVLKASLLLIAYNLIFLLMKKFTSKIRLALVGALTFILLAILSEVSFSDTPLTNAKAEIRGPGITGYLSMRQEASGYVWVQVEVQGDRAILTPGLHGFHVHEKGICEADAQPAFSTAGGHFDHPNEFGSSTPVEANHPYHLGDLPNIQVDENGKGKLFTLTTRYTLSPGPLTIFDADGSAVIVHKLPDQIKAGGTAAESGGPRLACGVIEPVYN</sequence>
<keyword evidence="2" id="KW-0472">Membrane</keyword>
<keyword evidence="2" id="KW-0812">Transmembrane</keyword>
<name>A0A8E5N8M8_9CYAN</name>
<feature type="transmembrane region" description="Helical" evidence="2">
    <location>
        <begin position="39"/>
        <end position="60"/>
    </location>
</feature>
<dbReference type="GO" id="GO:0005507">
    <property type="term" value="F:copper ion binding"/>
    <property type="evidence" value="ECO:0007669"/>
    <property type="project" value="InterPro"/>
</dbReference>
<evidence type="ECO:0000256" key="2">
    <source>
        <dbReference type="SAM" id="Phobius"/>
    </source>
</evidence>
<dbReference type="SUPFAM" id="SSF49329">
    <property type="entry name" value="Cu,Zn superoxide dismutase-like"/>
    <property type="match status" value="1"/>
</dbReference>
<gene>
    <name evidence="4" type="primary">sodC</name>
</gene>
<organism evidence="4">
    <name type="scientific">Chroococcidiopsis sp. CCMEE 29</name>
    <dbReference type="NCBI Taxonomy" id="155894"/>
    <lineage>
        <taxon>Bacteria</taxon>
        <taxon>Bacillati</taxon>
        <taxon>Cyanobacteriota</taxon>
        <taxon>Cyanophyceae</taxon>
        <taxon>Chroococcidiopsidales</taxon>
        <taxon>Chroococcidiopsidaceae</taxon>
        <taxon>Chroococcidiopsis</taxon>
    </lineage>
</organism>
<proteinExistence type="inferred from homology"/>
<comment type="similarity">
    <text evidence="1">Belongs to the Cu-Zn superoxide dismutase family.</text>
</comment>
<dbReference type="Pfam" id="PF00080">
    <property type="entry name" value="Sod_Cu"/>
    <property type="match status" value="1"/>
</dbReference>
<protein>
    <submittedName>
        <fullName evidence="4">Superoxide dismutase</fullName>
    </submittedName>
</protein>
<feature type="transmembrane region" description="Helical" evidence="2">
    <location>
        <begin position="12"/>
        <end position="32"/>
    </location>
</feature>
<accession>A0A8E5N8M8</accession>
<dbReference type="Gene3D" id="2.60.40.200">
    <property type="entry name" value="Superoxide dismutase, copper/zinc binding domain"/>
    <property type="match status" value="1"/>
</dbReference>
<dbReference type="InterPro" id="IPR024134">
    <property type="entry name" value="SOD_Cu/Zn_/chaperone"/>
</dbReference>
<dbReference type="EMBL" id="MW422284">
    <property type="protein sequence ID" value="QUX80119.1"/>
    <property type="molecule type" value="Genomic_DNA"/>
</dbReference>